<dbReference type="InterPro" id="IPR000415">
    <property type="entry name" value="Nitroreductase-like"/>
</dbReference>
<comment type="caution">
    <text evidence="2">The sequence shown here is derived from an EMBL/GenBank/DDBJ whole genome shotgun (WGS) entry which is preliminary data.</text>
</comment>
<evidence type="ECO:0000256" key="1">
    <source>
        <dbReference type="SAM" id="MobiDB-lite"/>
    </source>
</evidence>
<dbReference type="Proteomes" id="UP000680865">
    <property type="component" value="Unassembled WGS sequence"/>
</dbReference>
<gene>
    <name evidence="2" type="ORF">Aco04nite_91770</name>
</gene>
<dbReference type="Gene3D" id="3.40.109.10">
    <property type="entry name" value="NADH Oxidase"/>
    <property type="match status" value="1"/>
</dbReference>
<sequence length="189" mass="21132">MAAVIPRRHTDRRAFADRHVSEAILTRLRRFVESEGAYLHVVPQDQIPMLAVSTEQATGAERNDPAYREELNKWTNRPQWRGDGVPPSTAVQPTLRRVGVRDFVPEGATGGLTAGDGFTHRSSNPRGGSPPARRPSICRIRPLPARPVGMIRSRRIFLTDSPAARWRSMSSVTTMTRPRHTGLVHCPMR</sequence>
<name>A0A919T1L4_9ACTN</name>
<dbReference type="AlphaFoldDB" id="A0A919T1L4"/>
<dbReference type="EMBL" id="BOQP01000067">
    <property type="protein sequence ID" value="GIM84514.1"/>
    <property type="molecule type" value="Genomic_DNA"/>
</dbReference>
<organism evidence="2 3">
    <name type="scientific">Winogradskya consettensis</name>
    <dbReference type="NCBI Taxonomy" id="113560"/>
    <lineage>
        <taxon>Bacteria</taxon>
        <taxon>Bacillati</taxon>
        <taxon>Actinomycetota</taxon>
        <taxon>Actinomycetes</taxon>
        <taxon>Micromonosporales</taxon>
        <taxon>Micromonosporaceae</taxon>
        <taxon>Winogradskya</taxon>
    </lineage>
</organism>
<feature type="compositionally biased region" description="Low complexity" evidence="1">
    <location>
        <begin position="121"/>
        <end position="135"/>
    </location>
</feature>
<feature type="region of interest" description="Disordered" evidence="1">
    <location>
        <begin position="110"/>
        <end position="137"/>
    </location>
</feature>
<dbReference type="GO" id="GO:0016491">
    <property type="term" value="F:oxidoreductase activity"/>
    <property type="evidence" value="ECO:0007669"/>
    <property type="project" value="InterPro"/>
</dbReference>
<evidence type="ECO:0000313" key="3">
    <source>
        <dbReference type="Proteomes" id="UP000680865"/>
    </source>
</evidence>
<accession>A0A919T1L4</accession>
<reference evidence="2" key="1">
    <citation type="submission" date="2021-03" db="EMBL/GenBank/DDBJ databases">
        <title>Whole genome shotgun sequence of Actinoplanes consettensis NBRC 14913.</title>
        <authorList>
            <person name="Komaki H."/>
            <person name="Tamura T."/>
        </authorList>
    </citation>
    <scope>NUCLEOTIDE SEQUENCE</scope>
    <source>
        <strain evidence="2">NBRC 14913</strain>
    </source>
</reference>
<evidence type="ECO:0000313" key="2">
    <source>
        <dbReference type="EMBL" id="GIM84514.1"/>
    </source>
</evidence>
<protein>
    <submittedName>
        <fullName evidence="2">Uncharacterized protein</fullName>
    </submittedName>
</protein>
<keyword evidence="3" id="KW-1185">Reference proteome</keyword>
<proteinExistence type="predicted"/>